<dbReference type="AlphaFoldDB" id="G0MAR4"/>
<feature type="region of interest" description="Disordered" evidence="1">
    <location>
        <begin position="237"/>
        <end position="272"/>
    </location>
</feature>
<sequence>MSNGFRPNNSNLAWNMQPRDCSEQILLEARYYILLSMCWKSRDQDEFVSKSMEKYPDLNRDWLKEFFITRGDGRRLGGVPVYLQNRRYRDAVFELDWKIEQNNLRTGKPIHNKGDEWKFFQQGLINHSYLYDEMFYIWKQRESLEEIFKMYPNDWLAFCSETAKLPLHTSTVRKFFDQKHSEARQRDVNPNTGRSFFDMRNDNQHLLMPVQHNPLPPQTPSRVQLVRGPRGLQLIPTDNGTEAHGESNGLGSGVTISTRKRSAESNDQEYGKRRVVETPETYAYWETDGIDLWKVAEQVTSALMKPFWGAYEFVKPLLDGSNKPMKKIPESRELYLPSGIPDWEKWSDNQVLEWALNFVTNPKHIDYLKKEMFNSAAIEKIVTEKDVYKMVGMDFNLFCLIEKHFNKVVNNFHGY</sequence>
<proteinExistence type="predicted"/>
<evidence type="ECO:0000256" key="1">
    <source>
        <dbReference type="SAM" id="MobiDB-lite"/>
    </source>
</evidence>
<name>G0MAR4_CAEBE</name>
<dbReference type="HOGENOM" id="CLU_662631_0_0_1"/>
<organism evidence="3">
    <name type="scientific">Caenorhabditis brenneri</name>
    <name type="common">Nematode worm</name>
    <dbReference type="NCBI Taxonomy" id="135651"/>
    <lineage>
        <taxon>Eukaryota</taxon>
        <taxon>Metazoa</taxon>
        <taxon>Ecdysozoa</taxon>
        <taxon>Nematoda</taxon>
        <taxon>Chromadorea</taxon>
        <taxon>Rhabditida</taxon>
        <taxon>Rhabditina</taxon>
        <taxon>Rhabditomorpha</taxon>
        <taxon>Rhabditoidea</taxon>
        <taxon>Rhabditidae</taxon>
        <taxon>Peloderinae</taxon>
        <taxon>Caenorhabditis</taxon>
    </lineage>
</organism>
<dbReference type="InParanoid" id="G0MAR4"/>
<reference evidence="3" key="1">
    <citation type="submission" date="2011-07" db="EMBL/GenBank/DDBJ databases">
        <authorList>
            <consortium name="Caenorhabditis brenneri Sequencing and Analysis Consortium"/>
            <person name="Wilson R.K."/>
        </authorList>
    </citation>
    <scope>NUCLEOTIDE SEQUENCE [LARGE SCALE GENOMIC DNA]</scope>
    <source>
        <strain evidence="3">PB2801</strain>
    </source>
</reference>
<dbReference type="eggNOG" id="ENOG502TKJZ">
    <property type="taxonomic scope" value="Eukaryota"/>
</dbReference>
<feature type="compositionally biased region" description="Basic and acidic residues" evidence="1">
    <location>
        <begin position="261"/>
        <end position="272"/>
    </location>
</feature>
<evidence type="ECO:0000313" key="2">
    <source>
        <dbReference type="EMBL" id="EGT40669.1"/>
    </source>
</evidence>
<accession>G0MAR4</accession>
<dbReference type="EMBL" id="GL379788">
    <property type="protein sequence ID" value="EGT40669.1"/>
    <property type="molecule type" value="Genomic_DNA"/>
</dbReference>
<evidence type="ECO:0000313" key="3">
    <source>
        <dbReference type="Proteomes" id="UP000008068"/>
    </source>
</evidence>
<gene>
    <name evidence="2" type="ORF">CAEBREN_10965</name>
</gene>
<keyword evidence="3" id="KW-1185">Reference proteome</keyword>
<dbReference type="STRING" id="135651.G0MAR4"/>
<protein>
    <submittedName>
        <fullName evidence="2">Uncharacterized protein</fullName>
    </submittedName>
</protein>
<dbReference type="Proteomes" id="UP000008068">
    <property type="component" value="Unassembled WGS sequence"/>
</dbReference>